<dbReference type="RefSeq" id="WP_092928823.1">
    <property type="nucleotide sequence ID" value="NZ_FOMZ01000014.1"/>
</dbReference>
<dbReference type="Pfam" id="PF00155">
    <property type="entry name" value="Aminotran_1_2"/>
    <property type="match status" value="1"/>
</dbReference>
<dbReference type="GO" id="GO:0006520">
    <property type="term" value="P:amino acid metabolic process"/>
    <property type="evidence" value="ECO:0007669"/>
    <property type="project" value="InterPro"/>
</dbReference>
<dbReference type="AlphaFoldDB" id="A0A1I2AXK8"/>
<comment type="cofactor">
    <cofactor evidence="1">
        <name>pyridoxal 5'-phosphate</name>
        <dbReference type="ChEBI" id="CHEBI:597326"/>
    </cofactor>
</comment>
<dbReference type="EMBL" id="FOMZ01000014">
    <property type="protein sequence ID" value="SFE48378.1"/>
    <property type="molecule type" value="Genomic_DNA"/>
</dbReference>
<name>A0A1I2AXK8_9ACTN</name>
<evidence type="ECO:0000256" key="1">
    <source>
        <dbReference type="ARBA" id="ARBA00001933"/>
    </source>
</evidence>
<protein>
    <submittedName>
        <fullName evidence="7">Aspartate aminotransferase</fullName>
    </submittedName>
</protein>
<accession>A0A1I2AXK8</accession>
<dbReference type="InterPro" id="IPR050596">
    <property type="entry name" value="AspAT/PAT-like"/>
</dbReference>
<keyword evidence="8" id="KW-1185">Reference proteome</keyword>
<evidence type="ECO:0000259" key="6">
    <source>
        <dbReference type="Pfam" id="PF00155"/>
    </source>
</evidence>
<evidence type="ECO:0000256" key="3">
    <source>
        <dbReference type="ARBA" id="ARBA00022576"/>
    </source>
</evidence>
<dbReference type="Proteomes" id="UP000198716">
    <property type="component" value="Unassembled WGS sequence"/>
</dbReference>
<feature type="domain" description="Aminotransferase class I/classII large" evidence="6">
    <location>
        <begin position="36"/>
        <end position="381"/>
    </location>
</feature>
<dbReference type="InterPro" id="IPR004839">
    <property type="entry name" value="Aminotransferase_I/II_large"/>
</dbReference>
<gene>
    <name evidence="7" type="ORF">SAMN04487819_114166</name>
</gene>
<dbReference type="GO" id="GO:0008483">
    <property type="term" value="F:transaminase activity"/>
    <property type="evidence" value="ECO:0007669"/>
    <property type="project" value="UniProtKB-KW"/>
</dbReference>
<evidence type="ECO:0000256" key="4">
    <source>
        <dbReference type="ARBA" id="ARBA00022679"/>
    </source>
</evidence>
<evidence type="ECO:0000256" key="5">
    <source>
        <dbReference type="ARBA" id="ARBA00022898"/>
    </source>
</evidence>
<dbReference type="InterPro" id="IPR015421">
    <property type="entry name" value="PyrdxlP-dep_Trfase_major"/>
</dbReference>
<evidence type="ECO:0000256" key="2">
    <source>
        <dbReference type="ARBA" id="ARBA00007441"/>
    </source>
</evidence>
<evidence type="ECO:0000313" key="8">
    <source>
        <dbReference type="Proteomes" id="UP000198716"/>
    </source>
</evidence>
<dbReference type="Gene3D" id="3.40.640.10">
    <property type="entry name" value="Type I PLP-dependent aspartate aminotransferase-like (Major domain)"/>
    <property type="match status" value="1"/>
</dbReference>
<organism evidence="7 8">
    <name type="scientific">Actinopolyspora alba</name>
    <dbReference type="NCBI Taxonomy" id="673379"/>
    <lineage>
        <taxon>Bacteria</taxon>
        <taxon>Bacillati</taxon>
        <taxon>Actinomycetota</taxon>
        <taxon>Actinomycetes</taxon>
        <taxon>Actinopolysporales</taxon>
        <taxon>Actinopolysporaceae</taxon>
        <taxon>Actinopolyspora</taxon>
        <taxon>Actinopolyspora alba group</taxon>
    </lineage>
</organism>
<dbReference type="InterPro" id="IPR015424">
    <property type="entry name" value="PyrdxlP-dep_Trfase"/>
</dbReference>
<dbReference type="SUPFAM" id="SSF53383">
    <property type="entry name" value="PLP-dependent transferases"/>
    <property type="match status" value="1"/>
</dbReference>
<keyword evidence="3 7" id="KW-0032">Aminotransferase</keyword>
<dbReference type="GO" id="GO:0030170">
    <property type="term" value="F:pyridoxal phosphate binding"/>
    <property type="evidence" value="ECO:0007669"/>
    <property type="project" value="InterPro"/>
</dbReference>
<dbReference type="CDD" id="cd00609">
    <property type="entry name" value="AAT_like"/>
    <property type="match status" value="1"/>
</dbReference>
<keyword evidence="4 7" id="KW-0808">Transferase</keyword>
<sequence>MPQDTPIFPVASAIPASWLYESFRQANEQERRVPSLIKLNVGEPAFGPPESVGRSLADAALDGRTRYIDVQGLHELRESISDKLDTANDIDAPVDHLFVTPGSCEGLAALMRTLAEPGGEILIPEIHWPVHLQQALLAGLRPVFYGLDDSLAPDPESIRDVSTANTRILLLNSPANPTGALLGRDVLERLYELAAERGWQIVSDEAYEDFAFESEHLSTASLERDVEPSRRLVNSVFTFSKGLAMTGYRLGYVAVGRPEVCSAMRMVQESSIIAPSAPIQYAGLEAMRARESLAENHKYVRANRDSVLPTLVEAGLLPALPGGGWYAMVDVSASGLSGEEFTAELLRDEHVAVVPGSGFSAQPEFGADGTLRPVLPGGIASRLVRIAFCVDHGQLAAGVERIVSLVEQRRKG</sequence>
<proteinExistence type="inferred from homology"/>
<comment type="similarity">
    <text evidence="2">Belongs to the class-I pyridoxal-phosphate-dependent aminotransferase family.</text>
</comment>
<dbReference type="PANTHER" id="PTHR46383">
    <property type="entry name" value="ASPARTATE AMINOTRANSFERASE"/>
    <property type="match status" value="1"/>
</dbReference>
<reference evidence="8" key="1">
    <citation type="submission" date="2016-10" db="EMBL/GenBank/DDBJ databases">
        <authorList>
            <person name="Varghese N."/>
            <person name="Submissions S."/>
        </authorList>
    </citation>
    <scope>NUCLEOTIDE SEQUENCE [LARGE SCALE GENOMIC DNA]</scope>
    <source>
        <strain evidence="8">DSM 45004</strain>
    </source>
</reference>
<keyword evidence="5" id="KW-0663">Pyridoxal phosphate</keyword>
<evidence type="ECO:0000313" key="7">
    <source>
        <dbReference type="EMBL" id="SFE48378.1"/>
    </source>
</evidence>